<dbReference type="AlphaFoldDB" id="A0A1J5NWX1"/>
<evidence type="ECO:0000313" key="1">
    <source>
        <dbReference type="EMBL" id="OIQ63721.1"/>
    </source>
</evidence>
<sequence>MPVTVAGRLNDAVMVSGPLKAGDKVAATGVVAIKAAAGEVAP</sequence>
<organism evidence="1">
    <name type="scientific">mine drainage metagenome</name>
    <dbReference type="NCBI Taxonomy" id="410659"/>
    <lineage>
        <taxon>unclassified sequences</taxon>
        <taxon>metagenomes</taxon>
        <taxon>ecological metagenomes</taxon>
    </lineage>
</organism>
<protein>
    <submittedName>
        <fullName evidence="1">Uncharacterized protein</fullName>
    </submittedName>
</protein>
<gene>
    <name evidence="1" type="ORF">GALL_547370</name>
</gene>
<comment type="caution">
    <text evidence="1">The sequence shown here is derived from an EMBL/GenBank/DDBJ whole genome shotgun (WGS) entry which is preliminary data.</text>
</comment>
<reference evidence="1" key="1">
    <citation type="submission" date="2016-10" db="EMBL/GenBank/DDBJ databases">
        <title>Sequence of Gallionella enrichment culture.</title>
        <authorList>
            <person name="Poehlein A."/>
            <person name="Muehling M."/>
            <person name="Daniel R."/>
        </authorList>
    </citation>
    <scope>NUCLEOTIDE SEQUENCE</scope>
</reference>
<dbReference type="EMBL" id="MLJW01008755">
    <property type="protein sequence ID" value="OIQ63721.1"/>
    <property type="molecule type" value="Genomic_DNA"/>
</dbReference>
<name>A0A1J5NWX1_9ZZZZ</name>
<proteinExistence type="predicted"/>
<accession>A0A1J5NWX1</accession>